<reference evidence="3 4" key="1">
    <citation type="submission" date="2024-10" db="EMBL/GenBank/DDBJ databases">
        <title>The Natural Products Discovery Center: Release of the First 8490 Sequenced Strains for Exploring Actinobacteria Biosynthetic Diversity.</title>
        <authorList>
            <person name="Kalkreuter E."/>
            <person name="Kautsar S.A."/>
            <person name="Yang D."/>
            <person name="Bader C.D."/>
            <person name="Teijaro C.N."/>
            <person name="Fluegel L."/>
            <person name="Davis C.M."/>
            <person name="Simpson J.R."/>
            <person name="Lauterbach L."/>
            <person name="Steele A.D."/>
            <person name="Gui C."/>
            <person name="Meng S."/>
            <person name="Li G."/>
            <person name="Viehrig K."/>
            <person name="Ye F."/>
            <person name="Su P."/>
            <person name="Kiefer A.F."/>
            <person name="Nichols A."/>
            <person name="Cepeda A.J."/>
            <person name="Yan W."/>
            <person name="Fan B."/>
            <person name="Jiang Y."/>
            <person name="Adhikari A."/>
            <person name="Zheng C.-J."/>
            <person name="Schuster L."/>
            <person name="Cowan T.M."/>
            <person name="Smanski M.J."/>
            <person name="Chevrette M.G."/>
            <person name="De Carvalho L.P.S."/>
            <person name="Shen B."/>
        </authorList>
    </citation>
    <scope>NUCLEOTIDE SEQUENCE [LARGE SCALE GENOMIC DNA]</scope>
    <source>
        <strain evidence="3 4">NPDC002173</strain>
    </source>
</reference>
<dbReference type="RefSeq" id="WP_387416132.1">
    <property type="nucleotide sequence ID" value="NZ_JBIASD010000025.1"/>
</dbReference>
<dbReference type="Proteomes" id="UP001602013">
    <property type="component" value="Unassembled WGS sequence"/>
</dbReference>
<dbReference type="EMBL" id="JBIASD010000025">
    <property type="protein sequence ID" value="MFF3669856.1"/>
    <property type="molecule type" value="Genomic_DNA"/>
</dbReference>
<evidence type="ECO:0000313" key="3">
    <source>
        <dbReference type="EMBL" id="MFF3669856.1"/>
    </source>
</evidence>
<dbReference type="Pfam" id="PF00437">
    <property type="entry name" value="T2SSE"/>
    <property type="match status" value="1"/>
</dbReference>
<evidence type="ECO:0000313" key="4">
    <source>
        <dbReference type="Proteomes" id="UP001602013"/>
    </source>
</evidence>
<dbReference type="InterPro" id="IPR050921">
    <property type="entry name" value="T4SS_GSP_E_ATPase"/>
</dbReference>
<dbReference type="SUPFAM" id="SSF52540">
    <property type="entry name" value="P-loop containing nucleoside triphosphate hydrolases"/>
    <property type="match status" value="1"/>
</dbReference>
<dbReference type="PANTHER" id="PTHR30486:SF6">
    <property type="entry name" value="TYPE IV PILUS RETRACTATION ATPASE PILT"/>
    <property type="match status" value="1"/>
</dbReference>
<organism evidence="3 4">
    <name type="scientific">Microtetraspora malaysiensis</name>
    <dbReference type="NCBI Taxonomy" id="161358"/>
    <lineage>
        <taxon>Bacteria</taxon>
        <taxon>Bacillati</taxon>
        <taxon>Actinomycetota</taxon>
        <taxon>Actinomycetes</taxon>
        <taxon>Streptosporangiales</taxon>
        <taxon>Streptosporangiaceae</taxon>
        <taxon>Microtetraspora</taxon>
    </lineage>
</organism>
<sequence length="429" mass="46382">MNDLIKQIRAEVAERIAFRTRSDEEYGRPPMTPQERRKYGQELITAALDAHVRKAIDTGRPPLDPATEARIARAVDNALFGFGGFQPLLDDSRIENINANAFDDVHVTYADGTSEEVGPVADSDEDLAEMVRTAAALLGVGERRFDPGCPTLAMELPDGSRLVATMAVSRHPAVSIRRHRFPTATLPELRRTGTFSASMQDFLTALVRARKNIVVVGATGGGKTTLLRAMASVLPRHERIITAEEHFELGLDRDKDTHSNVLALQARKANIEGEGEITLADLVRVALGMSPSRVIVGEVKGDECIPMLNAMTQGNDGSLCTLHASSSQGAFSRLASFAAQAPERLSAEAAALLVSEAVHFVVYLAVTRDGMRVISSIREVVGCDGISVISNEIYSPGPDRRAVRNHPLRTETLDDLEAAGLDVEGWLAS</sequence>
<name>A0ABW6SXX0_9ACTN</name>
<gene>
    <name evidence="3" type="ORF">ACFYXI_30140</name>
</gene>
<dbReference type="InterPro" id="IPR027417">
    <property type="entry name" value="P-loop_NTPase"/>
</dbReference>
<dbReference type="Gene3D" id="3.30.450.380">
    <property type="match status" value="1"/>
</dbReference>
<evidence type="ECO:0000259" key="2">
    <source>
        <dbReference type="Pfam" id="PF00437"/>
    </source>
</evidence>
<comment type="caution">
    <text evidence="3">The sequence shown here is derived from an EMBL/GenBank/DDBJ whole genome shotgun (WGS) entry which is preliminary data.</text>
</comment>
<dbReference type="Gene3D" id="3.40.50.300">
    <property type="entry name" value="P-loop containing nucleotide triphosphate hydrolases"/>
    <property type="match status" value="1"/>
</dbReference>
<proteinExistence type="inferred from homology"/>
<feature type="domain" description="Bacterial type II secretion system protein E" evidence="2">
    <location>
        <begin position="144"/>
        <end position="342"/>
    </location>
</feature>
<dbReference type="CDD" id="cd01130">
    <property type="entry name" value="VirB11-like_ATPase"/>
    <property type="match status" value="1"/>
</dbReference>
<dbReference type="PANTHER" id="PTHR30486">
    <property type="entry name" value="TWITCHING MOTILITY PROTEIN PILT"/>
    <property type="match status" value="1"/>
</dbReference>
<comment type="similarity">
    <text evidence="1">Belongs to the GSP E family.</text>
</comment>
<evidence type="ECO:0000256" key="1">
    <source>
        <dbReference type="ARBA" id="ARBA00006611"/>
    </source>
</evidence>
<accession>A0ABW6SXX0</accession>
<protein>
    <submittedName>
        <fullName evidence="3">CpaF family protein</fullName>
    </submittedName>
</protein>
<dbReference type="InterPro" id="IPR001482">
    <property type="entry name" value="T2SS/T4SS_dom"/>
</dbReference>
<keyword evidence="4" id="KW-1185">Reference proteome</keyword>